<dbReference type="NCBIfam" id="TIGR02532">
    <property type="entry name" value="IV_pilin_GFxxxE"/>
    <property type="match status" value="1"/>
</dbReference>
<protein>
    <recommendedName>
        <fullName evidence="3">Prepilin-type N-terminal cleavage/methylation domain-containing protein</fullName>
    </recommendedName>
</protein>
<sequence>MIPARGYTLLEMLVVVALLALATSMVAPAGYRMIASWREADEVERVMQAIAALSLRARNEGRALELATPPPAADAPADADAGTAGTDLLPLPEGWRLQMRNPLTVRANGACSDADGVLVTPRQALPFRIEAPFCRVRREPAGAGRS</sequence>
<evidence type="ECO:0008006" key="3">
    <source>
        <dbReference type="Google" id="ProtNLM"/>
    </source>
</evidence>
<dbReference type="RefSeq" id="WP_162310737.1">
    <property type="nucleotide sequence ID" value="NZ_JACHGU010000001.1"/>
</dbReference>
<dbReference type="InterPro" id="IPR012902">
    <property type="entry name" value="N_methyl_site"/>
</dbReference>
<dbReference type="EMBL" id="MWIP01000005">
    <property type="protein sequence ID" value="KAF1686622.1"/>
    <property type="molecule type" value="Genomic_DNA"/>
</dbReference>
<keyword evidence="2" id="KW-1185">Reference proteome</keyword>
<dbReference type="PROSITE" id="PS00409">
    <property type="entry name" value="PROKAR_NTER_METHYL"/>
    <property type="match status" value="1"/>
</dbReference>
<accession>A0A7V8GMV3</accession>
<dbReference type="AlphaFoldDB" id="A0A7V8GMV3"/>
<dbReference type="InterPro" id="IPR045584">
    <property type="entry name" value="Pilin-like"/>
</dbReference>
<organism evidence="1 2">
    <name type="scientific">Pseudoxanthomonas broegbernensis</name>
    <dbReference type="NCBI Taxonomy" id="83619"/>
    <lineage>
        <taxon>Bacteria</taxon>
        <taxon>Pseudomonadati</taxon>
        <taxon>Pseudomonadota</taxon>
        <taxon>Gammaproteobacteria</taxon>
        <taxon>Lysobacterales</taxon>
        <taxon>Lysobacteraceae</taxon>
        <taxon>Pseudoxanthomonas</taxon>
    </lineage>
</organism>
<proteinExistence type="predicted"/>
<gene>
    <name evidence="1" type="ORF">B1992_06850</name>
</gene>
<dbReference type="SUPFAM" id="SSF54523">
    <property type="entry name" value="Pili subunits"/>
    <property type="match status" value="1"/>
</dbReference>
<reference evidence="1 2" key="1">
    <citation type="submission" date="2017-10" db="EMBL/GenBank/DDBJ databases">
        <title>Whole genome sequencing of Pseudoxanthomonas broegbernensis DSM 12573(T).</title>
        <authorList>
            <person name="Kumar S."/>
            <person name="Bansal K."/>
            <person name="Kaur A."/>
            <person name="Patil P."/>
            <person name="Sharma S."/>
            <person name="Patil P.B."/>
        </authorList>
    </citation>
    <scope>NUCLEOTIDE SEQUENCE [LARGE SCALE GENOMIC DNA]</scope>
    <source>
        <strain evidence="1 2">DSM 12573</strain>
    </source>
</reference>
<evidence type="ECO:0000313" key="2">
    <source>
        <dbReference type="Proteomes" id="UP000462066"/>
    </source>
</evidence>
<dbReference type="Pfam" id="PF07963">
    <property type="entry name" value="N_methyl"/>
    <property type="match status" value="1"/>
</dbReference>
<evidence type="ECO:0000313" key="1">
    <source>
        <dbReference type="EMBL" id="KAF1686622.1"/>
    </source>
</evidence>
<name>A0A7V8GMV3_9GAMM</name>
<comment type="caution">
    <text evidence="1">The sequence shown here is derived from an EMBL/GenBank/DDBJ whole genome shotgun (WGS) entry which is preliminary data.</text>
</comment>
<dbReference type="Proteomes" id="UP000462066">
    <property type="component" value="Unassembled WGS sequence"/>
</dbReference>